<reference evidence="1" key="1">
    <citation type="submission" date="2022-10" db="EMBL/GenBank/DDBJ databases">
        <title>Chitinophaga sp. nov., isolated from soil.</title>
        <authorList>
            <person name="Jeon C.O."/>
        </authorList>
    </citation>
    <scope>NUCLEOTIDE SEQUENCE</scope>
    <source>
        <strain evidence="1">R8</strain>
    </source>
</reference>
<evidence type="ECO:0000313" key="2">
    <source>
        <dbReference type="Proteomes" id="UP001162741"/>
    </source>
</evidence>
<gene>
    <name evidence="1" type="ORF">MKQ68_05300</name>
</gene>
<accession>A0ABY6J4A8</accession>
<dbReference type="Proteomes" id="UP001162741">
    <property type="component" value="Chromosome"/>
</dbReference>
<dbReference type="RefSeq" id="WP_264282385.1">
    <property type="nucleotide sequence ID" value="NZ_CP107006.1"/>
</dbReference>
<dbReference type="EMBL" id="CP107006">
    <property type="protein sequence ID" value="UYQ94505.1"/>
    <property type="molecule type" value="Genomic_DNA"/>
</dbReference>
<keyword evidence="2" id="KW-1185">Reference proteome</keyword>
<sequence length="151" mass="17257">MLKRTDNKVFLARFMTTGAKQNFYEEITGTDVALAEHFCVSPEYGYVFYSVGSKVYEYDFSLKKSVLMKDYGNRRISVMKFHRFLSLEAAISNAFYTELSRKLAICTYEPGNPSASGVMELYNVPGINGPLRLYKSYEGLGKVVSLTYRER</sequence>
<name>A0ABY6J4A8_9BACT</name>
<protein>
    <submittedName>
        <fullName evidence="1">Uncharacterized protein</fullName>
    </submittedName>
</protein>
<proteinExistence type="predicted"/>
<organism evidence="1 2">
    <name type="scientific">Chitinophaga horti</name>
    <dbReference type="NCBI Taxonomy" id="2920382"/>
    <lineage>
        <taxon>Bacteria</taxon>
        <taxon>Pseudomonadati</taxon>
        <taxon>Bacteroidota</taxon>
        <taxon>Chitinophagia</taxon>
        <taxon>Chitinophagales</taxon>
        <taxon>Chitinophagaceae</taxon>
        <taxon>Chitinophaga</taxon>
    </lineage>
</organism>
<evidence type="ECO:0000313" key="1">
    <source>
        <dbReference type="EMBL" id="UYQ94505.1"/>
    </source>
</evidence>